<dbReference type="EMBL" id="JAGGKV010000004">
    <property type="protein sequence ID" value="MBP1963026.1"/>
    <property type="molecule type" value="Genomic_DNA"/>
</dbReference>
<organism evidence="1 2">
    <name type="scientific">Paenibacillus aceris</name>
    <dbReference type="NCBI Taxonomy" id="869555"/>
    <lineage>
        <taxon>Bacteria</taxon>
        <taxon>Bacillati</taxon>
        <taxon>Bacillota</taxon>
        <taxon>Bacilli</taxon>
        <taxon>Bacillales</taxon>
        <taxon>Paenibacillaceae</taxon>
        <taxon>Paenibacillus</taxon>
    </lineage>
</organism>
<sequence>MLEYTEIRDEVLLLLIELDNYKLVFLEEEEEEIDVERKNNDFKKLISDLKSTISKV</sequence>
<protein>
    <submittedName>
        <fullName evidence="1">Uncharacterized protein</fullName>
    </submittedName>
</protein>
<dbReference type="Proteomes" id="UP001519344">
    <property type="component" value="Unassembled WGS sequence"/>
</dbReference>
<proteinExistence type="predicted"/>
<comment type="caution">
    <text evidence="1">The sequence shown here is derived from an EMBL/GenBank/DDBJ whole genome shotgun (WGS) entry which is preliminary data.</text>
</comment>
<name>A0ABS4HXF6_9BACL</name>
<keyword evidence="2" id="KW-1185">Reference proteome</keyword>
<reference evidence="1 2" key="1">
    <citation type="submission" date="2021-03" db="EMBL/GenBank/DDBJ databases">
        <title>Genomic Encyclopedia of Type Strains, Phase IV (KMG-IV): sequencing the most valuable type-strain genomes for metagenomic binning, comparative biology and taxonomic classification.</title>
        <authorList>
            <person name="Goeker M."/>
        </authorList>
    </citation>
    <scope>NUCLEOTIDE SEQUENCE [LARGE SCALE GENOMIC DNA]</scope>
    <source>
        <strain evidence="1 2">DSM 24950</strain>
    </source>
</reference>
<evidence type="ECO:0000313" key="1">
    <source>
        <dbReference type="EMBL" id="MBP1963026.1"/>
    </source>
</evidence>
<gene>
    <name evidence="1" type="ORF">J2Z65_002242</name>
</gene>
<evidence type="ECO:0000313" key="2">
    <source>
        <dbReference type="Proteomes" id="UP001519344"/>
    </source>
</evidence>
<accession>A0ABS4HXF6</accession>